<dbReference type="InterPro" id="IPR019647">
    <property type="entry name" value="PhoP_reg_network_YrbL"/>
</dbReference>
<evidence type="ECO:0000313" key="2">
    <source>
        <dbReference type="Proteomes" id="UP001597264"/>
    </source>
</evidence>
<gene>
    <name evidence="1" type="ORF">ACFQ2X_12145</name>
</gene>
<sequence>MIDLSRRQPFASGGNRHCYVHPAFADRCVKVMLPGRIEQLRRRAAWYKAWMSDARFDDNAREMEGYGQRVLREADAASPVWQHLPRWYGMVETSEGPGAVSELILDERGAPAMTLEAYLTTHGLDDAIRAALDSFADWLRHTGVLTKNLLPHNLVIRERDGSPSLYLIDGLGSAAFLPLVELFAGSRRRYIERRIQRMWARVQWEVSDRSLTWKQAEKLSRRR</sequence>
<proteinExistence type="predicted"/>
<evidence type="ECO:0000313" key="1">
    <source>
        <dbReference type="EMBL" id="MFD1217354.1"/>
    </source>
</evidence>
<dbReference type="RefSeq" id="WP_230437389.1">
    <property type="nucleotide sequence ID" value="NZ_CP087715.1"/>
</dbReference>
<comment type="caution">
    <text evidence="1">The sequence shown here is derived from an EMBL/GenBank/DDBJ whole genome shotgun (WGS) entry which is preliminary data.</text>
</comment>
<accession>A0ABW3UD52</accession>
<organism evidence="1 2">
    <name type="scientific">Microbulbifer celer</name>
    <dbReference type="NCBI Taxonomy" id="435905"/>
    <lineage>
        <taxon>Bacteria</taxon>
        <taxon>Pseudomonadati</taxon>
        <taxon>Pseudomonadota</taxon>
        <taxon>Gammaproteobacteria</taxon>
        <taxon>Cellvibrionales</taxon>
        <taxon>Microbulbiferaceae</taxon>
        <taxon>Microbulbifer</taxon>
    </lineage>
</organism>
<reference evidence="2" key="1">
    <citation type="journal article" date="2019" name="Int. J. Syst. Evol. Microbiol.">
        <title>The Global Catalogue of Microorganisms (GCM) 10K type strain sequencing project: providing services to taxonomists for standard genome sequencing and annotation.</title>
        <authorList>
            <consortium name="The Broad Institute Genomics Platform"/>
            <consortium name="The Broad Institute Genome Sequencing Center for Infectious Disease"/>
            <person name="Wu L."/>
            <person name="Ma J."/>
        </authorList>
    </citation>
    <scope>NUCLEOTIDE SEQUENCE [LARGE SCALE GENOMIC DNA]</scope>
    <source>
        <strain evidence="2">CCUG 54356</strain>
    </source>
</reference>
<dbReference type="Pfam" id="PF10707">
    <property type="entry name" value="YrbL-PhoP_reg"/>
    <property type="match status" value="1"/>
</dbReference>
<dbReference type="EMBL" id="JBHTLR010000014">
    <property type="protein sequence ID" value="MFD1217354.1"/>
    <property type="molecule type" value="Genomic_DNA"/>
</dbReference>
<keyword evidence="2" id="KW-1185">Reference proteome</keyword>
<name>A0ABW3UD52_9GAMM</name>
<dbReference type="Proteomes" id="UP001597264">
    <property type="component" value="Unassembled WGS sequence"/>
</dbReference>
<protein>
    <submittedName>
        <fullName evidence="1">YrbL family protein</fullName>
    </submittedName>
</protein>